<dbReference type="RefSeq" id="WP_395805576.1">
    <property type="nucleotide sequence ID" value="NZ_CP043494.1"/>
</dbReference>
<evidence type="ECO:0000256" key="2">
    <source>
        <dbReference type="SAM" id="Coils"/>
    </source>
</evidence>
<proteinExistence type="predicted"/>
<keyword evidence="1" id="KW-0238">DNA-binding</keyword>
<dbReference type="EMBL" id="CP043494">
    <property type="protein sequence ID" value="WNG48268.1"/>
    <property type="molecule type" value="Genomic_DNA"/>
</dbReference>
<protein>
    <submittedName>
        <fullName evidence="4">MerR family transcriptional regulator</fullName>
    </submittedName>
</protein>
<dbReference type="Gene3D" id="1.10.1660.10">
    <property type="match status" value="1"/>
</dbReference>
<evidence type="ECO:0000256" key="1">
    <source>
        <dbReference type="ARBA" id="ARBA00023125"/>
    </source>
</evidence>
<dbReference type="InterPro" id="IPR009061">
    <property type="entry name" value="DNA-bd_dom_put_sf"/>
</dbReference>
<evidence type="ECO:0000259" key="3">
    <source>
        <dbReference type="PROSITE" id="PS50937"/>
    </source>
</evidence>
<feature type="domain" description="HTH merR-type" evidence="3">
    <location>
        <begin position="10"/>
        <end position="79"/>
    </location>
</feature>
<evidence type="ECO:0000313" key="4">
    <source>
        <dbReference type="EMBL" id="WNG48268.1"/>
    </source>
</evidence>
<keyword evidence="2" id="KW-0175">Coiled coil</keyword>
<organism evidence="4 5">
    <name type="scientific">Archangium minus</name>
    <dbReference type="NCBI Taxonomy" id="83450"/>
    <lineage>
        <taxon>Bacteria</taxon>
        <taxon>Pseudomonadati</taxon>
        <taxon>Myxococcota</taxon>
        <taxon>Myxococcia</taxon>
        <taxon>Myxococcales</taxon>
        <taxon>Cystobacterineae</taxon>
        <taxon>Archangiaceae</taxon>
        <taxon>Archangium</taxon>
    </lineage>
</organism>
<dbReference type="InterPro" id="IPR000551">
    <property type="entry name" value="MerR-type_HTH_dom"/>
</dbReference>
<accession>A0ABY9WYR3</accession>
<evidence type="ECO:0000313" key="5">
    <source>
        <dbReference type="Proteomes" id="UP001611383"/>
    </source>
</evidence>
<dbReference type="InterPro" id="IPR047057">
    <property type="entry name" value="MerR_fam"/>
</dbReference>
<dbReference type="PRINTS" id="PR00040">
    <property type="entry name" value="HTHMERR"/>
</dbReference>
<dbReference type="SUPFAM" id="SSF46955">
    <property type="entry name" value="Putative DNA-binding domain"/>
    <property type="match status" value="1"/>
</dbReference>
<dbReference type="Pfam" id="PF13411">
    <property type="entry name" value="MerR_1"/>
    <property type="match status" value="1"/>
</dbReference>
<dbReference type="Proteomes" id="UP001611383">
    <property type="component" value="Chromosome"/>
</dbReference>
<keyword evidence="5" id="KW-1185">Reference proteome</keyword>
<sequence length="241" mass="27348">MKERATSRRRWRIGDLADATGLTVRTLHHYEHIRLLAPAARTEGRQRLYDENDVRRLYRIRALRDLGLSLADIGRMLDDDRATLANVLRAHRARVEAELDRLERLRTLLDHACEHADRGVEPDDVLATIEAMSRVVRRGDALRKKGNASKEEEARWRELGDKLRACMKAGEAPSAPRPRAVARTALARIVEFAGGDRATLDALAHLRQFAPPKNLAGWNPALMRYLNQALASLHKEEHEPC</sequence>
<dbReference type="PANTHER" id="PTHR30204:SF90">
    <property type="entry name" value="HTH-TYPE TRANSCRIPTIONAL ACTIVATOR MTA"/>
    <property type="match status" value="1"/>
</dbReference>
<dbReference type="PANTHER" id="PTHR30204">
    <property type="entry name" value="REDOX-CYCLING DRUG-SENSING TRANSCRIPTIONAL ACTIVATOR SOXR"/>
    <property type="match status" value="1"/>
</dbReference>
<dbReference type="SMART" id="SM00422">
    <property type="entry name" value="HTH_MERR"/>
    <property type="match status" value="1"/>
</dbReference>
<gene>
    <name evidence="4" type="ORF">F0U60_32180</name>
</gene>
<reference evidence="4 5" key="1">
    <citation type="submission" date="2019-08" db="EMBL/GenBank/DDBJ databases">
        <title>Archangium and Cystobacter genomes.</title>
        <authorList>
            <person name="Chen I.-C.K."/>
            <person name="Wielgoss S."/>
        </authorList>
    </citation>
    <scope>NUCLEOTIDE SEQUENCE [LARGE SCALE GENOMIC DNA]</scope>
    <source>
        <strain evidence="4 5">Cbm 6</strain>
    </source>
</reference>
<name>A0ABY9WYR3_9BACT</name>
<dbReference type="PROSITE" id="PS50937">
    <property type="entry name" value="HTH_MERR_2"/>
    <property type="match status" value="1"/>
</dbReference>
<feature type="coiled-coil region" evidence="2">
    <location>
        <begin position="85"/>
        <end position="112"/>
    </location>
</feature>